<evidence type="ECO:0000313" key="3">
    <source>
        <dbReference type="EMBL" id="QHJ13665.1"/>
    </source>
</evidence>
<dbReference type="GO" id="GO:0008233">
    <property type="term" value="F:peptidase activity"/>
    <property type="evidence" value="ECO:0007669"/>
    <property type="project" value="UniProtKB-KW"/>
</dbReference>
<proteinExistence type="predicted"/>
<dbReference type="PANTHER" id="PTHR12558">
    <property type="entry name" value="CELL DIVISION CYCLE 16,23,27"/>
    <property type="match status" value="1"/>
</dbReference>
<dbReference type="PANTHER" id="PTHR12558:SF13">
    <property type="entry name" value="CELL DIVISION CYCLE PROTEIN 27 HOMOLOG"/>
    <property type="match status" value="1"/>
</dbReference>
<evidence type="ECO:0000256" key="1">
    <source>
        <dbReference type="PROSITE-ProRule" id="PRU00339"/>
    </source>
</evidence>
<dbReference type="OrthoDB" id="9766710at2"/>
<dbReference type="InterPro" id="IPR019734">
    <property type="entry name" value="TPR_rpt"/>
</dbReference>
<dbReference type="Pfam" id="PF14559">
    <property type="entry name" value="TPR_19"/>
    <property type="match status" value="2"/>
</dbReference>
<dbReference type="InterPro" id="IPR011990">
    <property type="entry name" value="TPR-like_helical_dom_sf"/>
</dbReference>
<feature type="chain" id="PRO_5032999542" evidence="2">
    <location>
        <begin position="26"/>
        <end position="391"/>
    </location>
</feature>
<feature type="repeat" description="TPR" evidence="1">
    <location>
        <begin position="104"/>
        <end position="137"/>
    </location>
</feature>
<feature type="repeat" description="TPR" evidence="1">
    <location>
        <begin position="276"/>
        <end position="309"/>
    </location>
</feature>
<dbReference type="SUPFAM" id="SSF48452">
    <property type="entry name" value="TPR-like"/>
    <property type="match status" value="1"/>
</dbReference>
<dbReference type="SUPFAM" id="SSF81901">
    <property type="entry name" value="HCP-like"/>
    <property type="match status" value="1"/>
</dbReference>
<accession>A0A857JNL4</accession>
<dbReference type="Proteomes" id="UP000464524">
    <property type="component" value="Chromosome"/>
</dbReference>
<feature type="repeat" description="TPR" evidence="1">
    <location>
        <begin position="344"/>
        <end position="377"/>
    </location>
</feature>
<keyword evidence="4" id="KW-1185">Reference proteome</keyword>
<name>A0A857JNL4_9ALTE</name>
<dbReference type="Pfam" id="PF13181">
    <property type="entry name" value="TPR_8"/>
    <property type="match status" value="2"/>
</dbReference>
<keyword evidence="3" id="KW-0378">Hydrolase</keyword>
<evidence type="ECO:0000313" key="4">
    <source>
        <dbReference type="Proteomes" id="UP000464524"/>
    </source>
</evidence>
<keyword evidence="3" id="KW-0645">Protease</keyword>
<dbReference type="Gene3D" id="1.25.40.10">
    <property type="entry name" value="Tetratricopeptide repeat domain"/>
    <property type="match status" value="2"/>
</dbReference>
<evidence type="ECO:0000256" key="2">
    <source>
        <dbReference type="SAM" id="SignalP"/>
    </source>
</evidence>
<dbReference type="GO" id="GO:0006508">
    <property type="term" value="P:proteolysis"/>
    <property type="evidence" value="ECO:0007669"/>
    <property type="project" value="UniProtKB-KW"/>
</dbReference>
<keyword evidence="1" id="KW-0802">TPR repeat</keyword>
<dbReference type="KEGG" id="pmes:FX988_03934"/>
<feature type="signal peptide" evidence="2">
    <location>
        <begin position="1"/>
        <end position="25"/>
    </location>
</feature>
<dbReference type="SMART" id="SM00028">
    <property type="entry name" value="TPR"/>
    <property type="match status" value="10"/>
</dbReference>
<keyword evidence="2" id="KW-0732">Signal</keyword>
<dbReference type="EC" id="3.4.-.-" evidence="3"/>
<organism evidence="3 4">
    <name type="scientific">Paraglaciecola mesophila</name>
    <dbReference type="NCBI Taxonomy" id="197222"/>
    <lineage>
        <taxon>Bacteria</taxon>
        <taxon>Pseudomonadati</taxon>
        <taxon>Pseudomonadota</taxon>
        <taxon>Gammaproteobacteria</taxon>
        <taxon>Alteromonadales</taxon>
        <taxon>Alteromonadaceae</taxon>
        <taxon>Paraglaciecola</taxon>
    </lineage>
</organism>
<reference evidence="3 4" key="1">
    <citation type="submission" date="2019-12" db="EMBL/GenBank/DDBJ databases">
        <title>Genome sequencing and assembly of endphytes of Porphyra tenera.</title>
        <authorList>
            <person name="Park J.M."/>
            <person name="Shin R."/>
            <person name="Jo S.H."/>
        </authorList>
    </citation>
    <scope>NUCLEOTIDE SEQUENCE [LARGE SCALE GENOMIC DNA]</scope>
    <source>
        <strain evidence="3 4">GPM4</strain>
    </source>
</reference>
<gene>
    <name evidence="3" type="ORF">FX988_03934</name>
</gene>
<dbReference type="AlphaFoldDB" id="A0A857JNL4"/>
<dbReference type="PROSITE" id="PS50005">
    <property type="entry name" value="TPR"/>
    <property type="match status" value="3"/>
</dbReference>
<sequence length="391" mass="43463">MKIYCVMFLLIVVVSTMLFAQTLHAAPITSLQAEKKEHSLTLAQEAWNNGDIPLAKKHFQTLLARAPNNVKALIGLAQVEEALGNTKIAKAHFITALGLSPKSPDLYTAYGRFLLKQNHIEQAIEALESALAINPRLPEANVELAVIKLSRFGDAQAAVQLYRKALEEAPSDISYLYGLSLAYERSGDLTAAIETLNIITELNPSLALAYKLKGNYAQIIKNYPLSITSFKSALEKAKKPTVQDHLSLADVLTESGHIEQAISTYQHIIKTYGEHEITLTKLAYVYHTLGDYKSAEKNYLKAITLNNTYAEPYNNLAYLALDNDDPHKALKLAKKAVNYSSDNPNYLDTLGIVYMNLTEFHKARNAFQLAVNMAPNNSEFQENLMRANQAY</sequence>
<dbReference type="EMBL" id="CP047656">
    <property type="protein sequence ID" value="QHJ13665.1"/>
    <property type="molecule type" value="Genomic_DNA"/>
</dbReference>
<protein>
    <submittedName>
        <fullName evidence="3">Beta-barrel assembly-enhancing protease</fullName>
        <ecNumber evidence="3">3.4.-.-</ecNumber>
    </submittedName>
</protein>